<organism evidence="1 2">
    <name type="scientific">Pristionchus entomophagus</name>
    <dbReference type="NCBI Taxonomy" id="358040"/>
    <lineage>
        <taxon>Eukaryota</taxon>
        <taxon>Metazoa</taxon>
        <taxon>Ecdysozoa</taxon>
        <taxon>Nematoda</taxon>
        <taxon>Chromadorea</taxon>
        <taxon>Rhabditida</taxon>
        <taxon>Rhabditina</taxon>
        <taxon>Diplogasteromorpha</taxon>
        <taxon>Diplogasteroidea</taxon>
        <taxon>Neodiplogasteridae</taxon>
        <taxon>Pristionchus</taxon>
    </lineage>
</organism>
<reference evidence="1" key="1">
    <citation type="submission" date="2023-10" db="EMBL/GenBank/DDBJ databases">
        <title>Genome assembly of Pristionchus species.</title>
        <authorList>
            <person name="Yoshida K."/>
            <person name="Sommer R.J."/>
        </authorList>
    </citation>
    <scope>NUCLEOTIDE SEQUENCE</scope>
    <source>
        <strain evidence="1">RS0144</strain>
    </source>
</reference>
<evidence type="ECO:0000313" key="1">
    <source>
        <dbReference type="EMBL" id="GMT02875.1"/>
    </source>
</evidence>
<dbReference type="EMBL" id="BTSX01000006">
    <property type="protein sequence ID" value="GMT02875.1"/>
    <property type="molecule type" value="Genomic_DNA"/>
</dbReference>
<feature type="non-terminal residue" evidence="1">
    <location>
        <position position="66"/>
    </location>
</feature>
<proteinExistence type="predicted"/>
<dbReference type="Proteomes" id="UP001432027">
    <property type="component" value="Unassembled WGS sequence"/>
</dbReference>
<comment type="caution">
    <text evidence="1">The sequence shown here is derived from an EMBL/GenBank/DDBJ whole genome shotgun (WGS) entry which is preliminary data.</text>
</comment>
<evidence type="ECO:0000313" key="2">
    <source>
        <dbReference type="Proteomes" id="UP001432027"/>
    </source>
</evidence>
<name>A0AAV5U925_9BILA</name>
<protein>
    <submittedName>
        <fullName evidence="1">Uncharacterized protein</fullName>
    </submittedName>
</protein>
<dbReference type="AlphaFoldDB" id="A0AAV5U925"/>
<accession>A0AAV5U925</accession>
<feature type="non-terminal residue" evidence="1">
    <location>
        <position position="1"/>
    </location>
</feature>
<sequence>NLLMLLALFSIVFAAFENCPDQEEFDSCADIEIDRIMTNSTVMENSELKGAEYKMAMAHCWKKHCV</sequence>
<gene>
    <name evidence="1" type="ORF">PENTCL1PPCAC_25049</name>
</gene>
<keyword evidence="2" id="KW-1185">Reference proteome</keyword>